<evidence type="ECO:0000256" key="14">
    <source>
        <dbReference type="RuleBase" id="RU003651"/>
    </source>
</evidence>
<dbReference type="AlphaFoldDB" id="A0A914EAB2"/>
<evidence type="ECO:0000313" key="19">
    <source>
        <dbReference type="Proteomes" id="UP000887540"/>
    </source>
</evidence>
<dbReference type="PROSITE" id="PS00674">
    <property type="entry name" value="AAA"/>
    <property type="match status" value="1"/>
</dbReference>
<keyword evidence="6" id="KW-0999">Mitochondrion inner membrane</keyword>
<dbReference type="SMART" id="SM01024">
    <property type="entry name" value="BCS1_N"/>
    <property type="match status" value="1"/>
</dbReference>
<dbReference type="CDD" id="cd19510">
    <property type="entry name" value="RecA-like_BCS1"/>
    <property type="match status" value="1"/>
</dbReference>
<keyword evidence="11 16" id="KW-0472">Membrane</keyword>
<feature type="domain" description="AAA+ ATPase" evidence="17">
    <location>
        <begin position="248"/>
        <end position="389"/>
    </location>
</feature>
<dbReference type="Pfam" id="PF08740">
    <property type="entry name" value="BCS1_N"/>
    <property type="match status" value="1"/>
</dbReference>
<evidence type="ECO:0000256" key="11">
    <source>
        <dbReference type="ARBA" id="ARBA00023136"/>
    </source>
</evidence>
<dbReference type="InterPro" id="IPR003959">
    <property type="entry name" value="ATPase_AAA_core"/>
</dbReference>
<keyword evidence="7" id="KW-0378">Hydrolase</keyword>
<dbReference type="GO" id="GO:0016887">
    <property type="term" value="F:ATP hydrolysis activity"/>
    <property type="evidence" value="ECO:0007669"/>
    <property type="project" value="InterPro"/>
</dbReference>
<evidence type="ECO:0000256" key="6">
    <source>
        <dbReference type="ARBA" id="ARBA00022792"/>
    </source>
</evidence>
<evidence type="ECO:0000256" key="9">
    <source>
        <dbReference type="ARBA" id="ARBA00022989"/>
    </source>
</evidence>
<proteinExistence type="inferred from homology"/>
<keyword evidence="19" id="KW-1185">Reference proteome</keyword>
<evidence type="ECO:0000313" key="20">
    <source>
        <dbReference type="WBParaSite" id="ACRNAN_scaffold6648.g20141.t1"/>
    </source>
</evidence>
<evidence type="ECO:0000259" key="18">
    <source>
        <dbReference type="SMART" id="SM01024"/>
    </source>
</evidence>
<evidence type="ECO:0000256" key="7">
    <source>
        <dbReference type="ARBA" id="ARBA00022801"/>
    </source>
</evidence>
<dbReference type="SMART" id="SM00382">
    <property type="entry name" value="AAA"/>
    <property type="match status" value="1"/>
</dbReference>
<dbReference type="Gene3D" id="3.40.50.300">
    <property type="entry name" value="P-loop containing nucleotide triphosphate hydrolases"/>
    <property type="match status" value="1"/>
</dbReference>
<keyword evidence="5 14" id="KW-0547">Nucleotide-binding</keyword>
<feature type="domain" description="BCS1 N-terminal" evidence="18">
    <location>
        <begin position="39"/>
        <end position="217"/>
    </location>
</feature>
<dbReference type="Proteomes" id="UP000887540">
    <property type="component" value="Unplaced"/>
</dbReference>
<dbReference type="InterPro" id="IPR003960">
    <property type="entry name" value="ATPase_AAA_CS"/>
</dbReference>
<dbReference type="PANTHER" id="PTHR23070">
    <property type="entry name" value="BCS1 AAA-TYPE ATPASE"/>
    <property type="match status" value="1"/>
</dbReference>
<dbReference type="Pfam" id="PF00004">
    <property type="entry name" value="AAA"/>
    <property type="match status" value="1"/>
</dbReference>
<evidence type="ECO:0000256" key="12">
    <source>
        <dbReference type="ARBA" id="ARBA00032816"/>
    </source>
</evidence>
<evidence type="ECO:0000256" key="5">
    <source>
        <dbReference type="ARBA" id="ARBA00022741"/>
    </source>
</evidence>
<evidence type="ECO:0000256" key="3">
    <source>
        <dbReference type="ARBA" id="ARBA00016942"/>
    </source>
</evidence>
<dbReference type="InterPro" id="IPR003593">
    <property type="entry name" value="AAA+_ATPase"/>
</dbReference>
<keyword evidence="9 16" id="KW-1133">Transmembrane helix</keyword>
<evidence type="ECO:0000256" key="1">
    <source>
        <dbReference type="ARBA" id="ARBA00004434"/>
    </source>
</evidence>
<sequence>MVLSKDLIASSSKTLVIHSFPVKGLVKQILANPVVLGGITLAALGSFWYFWDILKDFFRQNYLRTLVISSDNIAFHWVIDHINKQSRRQTQNLSLDSKLKYDQQGNGYLRNRFHPGYGTHYFYYKDRWITVTREKDKSLSQSITSNINRYWGSKSRAQEWVNLTTYGGSPNFWDEFLQDASKDEIKQKNKGLSIERFRDGYWEEFGKPRRKRPLESVILDGSMAKNILKDITEFIESSDWYIENGVPYRRGYLFYGPPGTGKTSFIAALASHFGYSIRMLSLNEPSKDTELNFALNDTPKKTFILLEDIDAAFSSREDDKDKDEEKSDSKKPEEPKCKISFSGLLNAIDGVASAEGRIIFMTTNYKERLDSALIRPGRVDFEAYFDNCTKEMVEKMFQRFYKNQTDDLCREFINTAFSLDKPISPAQLQRYLTKHKQSPLQALEHVSEII</sequence>
<evidence type="ECO:0000256" key="10">
    <source>
        <dbReference type="ARBA" id="ARBA00023128"/>
    </source>
</evidence>
<dbReference type="SUPFAM" id="SSF52540">
    <property type="entry name" value="P-loop containing nucleoside triphosphate hydrolases"/>
    <property type="match status" value="1"/>
</dbReference>
<keyword evidence="4 16" id="KW-0812">Transmembrane</keyword>
<organism evidence="19 20">
    <name type="scientific">Acrobeloides nanus</name>
    <dbReference type="NCBI Taxonomy" id="290746"/>
    <lineage>
        <taxon>Eukaryota</taxon>
        <taxon>Metazoa</taxon>
        <taxon>Ecdysozoa</taxon>
        <taxon>Nematoda</taxon>
        <taxon>Chromadorea</taxon>
        <taxon>Rhabditida</taxon>
        <taxon>Tylenchina</taxon>
        <taxon>Cephalobomorpha</taxon>
        <taxon>Cephaloboidea</taxon>
        <taxon>Cephalobidae</taxon>
        <taxon>Acrobeloides</taxon>
    </lineage>
</organism>
<comment type="similarity">
    <text evidence="2">Belongs to the AAA ATPase family. BCS1 subfamily.</text>
</comment>
<dbReference type="Pfam" id="PF25426">
    <property type="entry name" value="AAA_lid_BCS1"/>
    <property type="match status" value="1"/>
</dbReference>
<evidence type="ECO:0000256" key="2">
    <source>
        <dbReference type="ARBA" id="ARBA00007448"/>
    </source>
</evidence>
<dbReference type="GO" id="GO:0005743">
    <property type="term" value="C:mitochondrial inner membrane"/>
    <property type="evidence" value="ECO:0007669"/>
    <property type="project" value="UniProtKB-SubCell"/>
</dbReference>
<reference evidence="20" key="1">
    <citation type="submission" date="2022-11" db="UniProtKB">
        <authorList>
            <consortium name="WormBaseParasite"/>
        </authorList>
    </citation>
    <scope>IDENTIFICATION</scope>
</reference>
<evidence type="ECO:0000256" key="8">
    <source>
        <dbReference type="ARBA" id="ARBA00022840"/>
    </source>
</evidence>
<comment type="subcellular location">
    <subcellularLocation>
        <location evidence="1">Mitochondrion inner membrane</location>
        <topology evidence="1">Single-pass membrane protein</topology>
    </subcellularLocation>
</comment>
<protein>
    <recommendedName>
        <fullName evidence="3">Mitochondrial chaperone BCS1</fullName>
    </recommendedName>
    <alternativeName>
        <fullName evidence="12">BCS1-like protein</fullName>
    </alternativeName>
</protein>
<evidence type="ECO:0000256" key="15">
    <source>
        <dbReference type="SAM" id="MobiDB-lite"/>
    </source>
</evidence>
<dbReference type="WBParaSite" id="ACRNAN_scaffold6648.g20141.t1">
    <property type="protein sequence ID" value="ACRNAN_scaffold6648.g20141.t1"/>
    <property type="gene ID" value="ACRNAN_scaffold6648.g20141"/>
</dbReference>
<accession>A0A914EAB2</accession>
<keyword evidence="8 14" id="KW-0067">ATP-binding</keyword>
<keyword evidence="10" id="KW-0496">Mitochondrion</keyword>
<feature type="transmembrane region" description="Helical" evidence="16">
    <location>
        <begin position="29"/>
        <end position="50"/>
    </location>
</feature>
<dbReference type="InterPro" id="IPR057495">
    <property type="entry name" value="AAA_lid_BCS1"/>
</dbReference>
<evidence type="ECO:0000256" key="4">
    <source>
        <dbReference type="ARBA" id="ARBA00022692"/>
    </source>
</evidence>
<dbReference type="GO" id="GO:0005524">
    <property type="term" value="F:ATP binding"/>
    <property type="evidence" value="ECO:0007669"/>
    <property type="project" value="UniProtKB-KW"/>
</dbReference>
<dbReference type="InterPro" id="IPR027417">
    <property type="entry name" value="P-loop_NTPase"/>
</dbReference>
<evidence type="ECO:0000259" key="17">
    <source>
        <dbReference type="SMART" id="SM00382"/>
    </source>
</evidence>
<evidence type="ECO:0000256" key="16">
    <source>
        <dbReference type="SAM" id="Phobius"/>
    </source>
</evidence>
<feature type="region of interest" description="Disordered" evidence="15">
    <location>
        <begin position="315"/>
        <end position="335"/>
    </location>
</feature>
<dbReference type="InterPro" id="IPR014851">
    <property type="entry name" value="BCS1_N"/>
</dbReference>
<dbReference type="InterPro" id="IPR050747">
    <property type="entry name" value="Mitochondrial_chaperone_BCS1"/>
</dbReference>
<comment type="catalytic activity">
    <reaction evidence="13">
        <text>ATP + H2O = ADP + phosphate + H(+)</text>
        <dbReference type="Rhea" id="RHEA:13065"/>
        <dbReference type="ChEBI" id="CHEBI:15377"/>
        <dbReference type="ChEBI" id="CHEBI:15378"/>
        <dbReference type="ChEBI" id="CHEBI:30616"/>
        <dbReference type="ChEBI" id="CHEBI:43474"/>
        <dbReference type="ChEBI" id="CHEBI:456216"/>
    </reaction>
    <physiologicalReaction direction="left-to-right" evidence="13">
        <dbReference type="Rhea" id="RHEA:13066"/>
    </physiologicalReaction>
</comment>
<evidence type="ECO:0000256" key="13">
    <source>
        <dbReference type="ARBA" id="ARBA00048778"/>
    </source>
</evidence>
<name>A0A914EAB2_9BILA</name>